<evidence type="ECO:0000256" key="1">
    <source>
        <dbReference type="SAM" id="MobiDB-lite"/>
    </source>
</evidence>
<name>A0A1H3JVP3_9RHOB</name>
<dbReference type="OrthoDB" id="4427992at2"/>
<dbReference type="AlphaFoldDB" id="A0A1H3JVP3"/>
<dbReference type="EMBL" id="FNPF01000008">
    <property type="protein sequence ID" value="SDY43941.1"/>
    <property type="molecule type" value="Genomic_DNA"/>
</dbReference>
<dbReference type="RefSeq" id="WP_089883313.1">
    <property type="nucleotide sequence ID" value="NZ_FNPF01000008.1"/>
</dbReference>
<reference evidence="3 4" key="1">
    <citation type="submission" date="2016-10" db="EMBL/GenBank/DDBJ databases">
        <authorList>
            <person name="de Groot N.N."/>
        </authorList>
    </citation>
    <scope>NUCLEOTIDE SEQUENCE [LARGE SCALE GENOMIC DNA]</scope>
    <source>
        <strain evidence="3 4">DSM 26880</strain>
    </source>
</reference>
<organism evidence="3 4">
    <name type="scientific">Citreimonas salinaria</name>
    <dbReference type="NCBI Taxonomy" id="321339"/>
    <lineage>
        <taxon>Bacteria</taxon>
        <taxon>Pseudomonadati</taxon>
        <taxon>Pseudomonadota</taxon>
        <taxon>Alphaproteobacteria</taxon>
        <taxon>Rhodobacterales</taxon>
        <taxon>Roseobacteraceae</taxon>
        <taxon>Citreimonas</taxon>
    </lineage>
</organism>
<gene>
    <name evidence="3" type="ORF">SAMN05444340_10814</name>
</gene>
<proteinExistence type="predicted"/>
<evidence type="ECO:0000313" key="4">
    <source>
        <dbReference type="Proteomes" id="UP000199286"/>
    </source>
</evidence>
<sequence>MIEIFQGILFVTGGLLMVVAGIGILRQPDVFIRMHASTKVGTLSSGLILLGVALHFEEPVVIFKVVLIVLFLLLTAPIGAHMIGRAALRIGVDPWGIERKTVRLQDVVAHEAADKTNPAKAGAQTEPDANDPADGMGSGR</sequence>
<dbReference type="NCBIfam" id="NF009314">
    <property type="entry name" value="PRK12674.1-2"/>
    <property type="match status" value="1"/>
</dbReference>
<keyword evidence="2" id="KW-1133">Transmembrane helix</keyword>
<feature type="transmembrane region" description="Helical" evidence="2">
    <location>
        <begin position="37"/>
        <end position="56"/>
    </location>
</feature>
<dbReference type="Pfam" id="PF03334">
    <property type="entry name" value="PhaG_MnhG_YufB"/>
    <property type="match status" value="1"/>
</dbReference>
<dbReference type="PANTHER" id="PTHR34703">
    <property type="entry name" value="ANTIPORTER SUBUNIT MNHG2-RELATED"/>
    <property type="match status" value="1"/>
</dbReference>
<accession>A0A1H3JVP3</accession>
<dbReference type="InterPro" id="IPR005133">
    <property type="entry name" value="PhaG_MnhG_YufB"/>
</dbReference>
<keyword evidence="2" id="KW-0472">Membrane</keyword>
<evidence type="ECO:0000256" key="2">
    <source>
        <dbReference type="SAM" id="Phobius"/>
    </source>
</evidence>
<feature type="transmembrane region" description="Helical" evidence="2">
    <location>
        <begin position="6"/>
        <end position="25"/>
    </location>
</feature>
<dbReference type="GO" id="GO:0015385">
    <property type="term" value="F:sodium:proton antiporter activity"/>
    <property type="evidence" value="ECO:0007669"/>
    <property type="project" value="TreeGrafter"/>
</dbReference>
<dbReference type="PANTHER" id="PTHR34703:SF1">
    <property type="entry name" value="ANTIPORTER SUBUNIT MNHG2-RELATED"/>
    <property type="match status" value="1"/>
</dbReference>
<feature type="region of interest" description="Disordered" evidence="1">
    <location>
        <begin position="110"/>
        <end position="140"/>
    </location>
</feature>
<evidence type="ECO:0000313" key="3">
    <source>
        <dbReference type="EMBL" id="SDY43941.1"/>
    </source>
</evidence>
<dbReference type="Proteomes" id="UP000199286">
    <property type="component" value="Unassembled WGS sequence"/>
</dbReference>
<feature type="transmembrane region" description="Helical" evidence="2">
    <location>
        <begin position="62"/>
        <end position="80"/>
    </location>
</feature>
<keyword evidence="4" id="KW-1185">Reference proteome</keyword>
<dbReference type="STRING" id="321339.SAMN05444340_10814"/>
<dbReference type="NCBIfam" id="TIGR01300">
    <property type="entry name" value="CPA3_mnhG_phaG"/>
    <property type="match status" value="1"/>
</dbReference>
<keyword evidence="2" id="KW-0812">Transmembrane</keyword>
<protein>
    <submittedName>
        <fullName evidence="3">Monovalent cation/proton antiporter, MnhG/PhaG subunit</fullName>
    </submittedName>
</protein>